<keyword evidence="10" id="KW-1185">Reference proteome</keyword>
<dbReference type="AlphaFoldDB" id="A0AA37QGD0"/>
<keyword evidence="7" id="KW-0732">Signal</keyword>
<dbReference type="PROSITE" id="PS51257">
    <property type="entry name" value="PROKAR_LIPOPROTEIN"/>
    <property type="match status" value="1"/>
</dbReference>
<evidence type="ECO:0000256" key="6">
    <source>
        <dbReference type="RuleBase" id="RU003915"/>
    </source>
</evidence>
<dbReference type="Proteomes" id="UP001161325">
    <property type="component" value="Unassembled WGS sequence"/>
</dbReference>
<dbReference type="PROSITE" id="PS50059">
    <property type="entry name" value="FKBP_PPIASE"/>
    <property type="match status" value="1"/>
</dbReference>
<evidence type="ECO:0000256" key="3">
    <source>
        <dbReference type="ARBA" id="ARBA00023110"/>
    </source>
</evidence>
<dbReference type="InterPro" id="IPR046357">
    <property type="entry name" value="PPIase_dom_sf"/>
</dbReference>
<proteinExistence type="inferred from homology"/>
<protein>
    <recommendedName>
        <fullName evidence="6">Peptidyl-prolyl cis-trans isomerase</fullName>
        <ecNumber evidence="6">5.2.1.8</ecNumber>
    </recommendedName>
</protein>
<dbReference type="SUPFAM" id="SSF54534">
    <property type="entry name" value="FKBP-like"/>
    <property type="match status" value="1"/>
</dbReference>
<feature type="domain" description="PPIase FKBP-type" evidence="8">
    <location>
        <begin position="76"/>
        <end position="163"/>
    </location>
</feature>
<comment type="catalytic activity">
    <reaction evidence="1 5 6">
        <text>[protein]-peptidylproline (omega=180) = [protein]-peptidylproline (omega=0)</text>
        <dbReference type="Rhea" id="RHEA:16237"/>
        <dbReference type="Rhea" id="RHEA-COMP:10747"/>
        <dbReference type="Rhea" id="RHEA-COMP:10748"/>
        <dbReference type="ChEBI" id="CHEBI:83833"/>
        <dbReference type="ChEBI" id="CHEBI:83834"/>
        <dbReference type="EC" id="5.2.1.8"/>
    </reaction>
</comment>
<dbReference type="EMBL" id="BRXS01000004">
    <property type="protein sequence ID" value="GLC26298.1"/>
    <property type="molecule type" value="Genomic_DNA"/>
</dbReference>
<evidence type="ECO:0000256" key="2">
    <source>
        <dbReference type="ARBA" id="ARBA00006577"/>
    </source>
</evidence>
<dbReference type="PANTHER" id="PTHR43811:SF19">
    <property type="entry name" value="39 KDA FK506-BINDING NUCLEAR PROTEIN"/>
    <property type="match status" value="1"/>
</dbReference>
<dbReference type="Pfam" id="PF00254">
    <property type="entry name" value="FKBP_C"/>
    <property type="match status" value="1"/>
</dbReference>
<evidence type="ECO:0000259" key="8">
    <source>
        <dbReference type="PROSITE" id="PS50059"/>
    </source>
</evidence>
<evidence type="ECO:0000256" key="4">
    <source>
        <dbReference type="ARBA" id="ARBA00023235"/>
    </source>
</evidence>
<dbReference type="Gene3D" id="3.10.50.40">
    <property type="match status" value="1"/>
</dbReference>
<evidence type="ECO:0000256" key="5">
    <source>
        <dbReference type="PROSITE-ProRule" id="PRU00277"/>
    </source>
</evidence>
<feature type="chain" id="PRO_5041470749" description="Peptidyl-prolyl cis-trans isomerase" evidence="7">
    <location>
        <begin position="27"/>
        <end position="172"/>
    </location>
</feature>
<accession>A0AA37QGD0</accession>
<keyword evidence="3 5" id="KW-0697">Rotamase</keyword>
<comment type="similarity">
    <text evidence="2 6">Belongs to the FKBP-type PPIase family.</text>
</comment>
<reference evidence="9" key="1">
    <citation type="submission" date="2022-08" db="EMBL/GenBank/DDBJ databases">
        <title>Draft genome sequencing of Roseisolibacter agri AW1220.</title>
        <authorList>
            <person name="Tobiishi Y."/>
            <person name="Tonouchi A."/>
        </authorList>
    </citation>
    <scope>NUCLEOTIDE SEQUENCE</scope>
    <source>
        <strain evidence="9">AW1220</strain>
    </source>
</reference>
<organism evidence="9 10">
    <name type="scientific">Roseisolibacter agri</name>
    <dbReference type="NCBI Taxonomy" id="2014610"/>
    <lineage>
        <taxon>Bacteria</taxon>
        <taxon>Pseudomonadati</taxon>
        <taxon>Gemmatimonadota</taxon>
        <taxon>Gemmatimonadia</taxon>
        <taxon>Gemmatimonadales</taxon>
        <taxon>Gemmatimonadaceae</taxon>
        <taxon>Roseisolibacter</taxon>
    </lineage>
</organism>
<evidence type="ECO:0000256" key="7">
    <source>
        <dbReference type="SAM" id="SignalP"/>
    </source>
</evidence>
<dbReference type="EC" id="5.2.1.8" evidence="6"/>
<dbReference type="InterPro" id="IPR001179">
    <property type="entry name" value="PPIase_FKBP_dom"/>
</dbReference>
<evidence type="ECO:0000313" key="10">
    <source>
        <dbReference type="Proteomes" id="UP001161325"/>
    </source>
</evidence>
<dbReference type="FunFam" id="3.10.50.40:FF:000006">
    <property type="entry name" value="Peptidyl-prolyl cis-trans isomerase"/>
    <property type="match status" value="1"/>
</dbReference>
<dbReference type="PANTHER" id="PTHR43811">
    <property type="entry name" value="FKBP-TYPE PEPTIDYL-PROLYL CIS-TRANS ISOMERASE FKPA"/>
    <property type="match status" value="1"/>
</dbReference>
<dbReference type="RefSeq" id="WP_284350756.1">
    <property type="nucleotide sequence ID" value="NZ_BRXS01000004.1"/>
</dbReference>
<feature type="signal peptide" evidence="7">
    <location>
        <begin position="1"/>
        <end position="26"/>
    </location>
</feature>
<dbReference type="GO" id="GO:0003755">
    <property type="term" value="F:peptidyl-prolyl cis-trans isomerase activity"/>
    <property type="evidence" value="ECO:0007669"/>
    <property type="project" value="UniProtKB-UniRule"/>
</dbReference>
<evidence type="ECO:0000313" key="9">
    <source>
        <dbReference type="EMBL" id="GLC26298.1"/>
    </source>
</evidence>
<evidence type="ECO:0000256" key="1">
    <source>
        <dbReference type="ARBA" id="ARBA00000971"/>
    </source>
</evidence>
<sequence>MLRTFRAHLRVPLLALSAAAAITVAACEEVTAPLEDPASTTYAPALGVNIGQMTRTASGLYVQTLVSTSGAVADTGHTVTAYYVGYLTNGRQFDSNRGTGRPITFQLGRGQVIKGWDEGVRGMRVGERRRLVVPPQLGYGGSTSGIIPAGSVLVFEIDLVSTTPPTTTTSGS</sequence>
<comment type="caution">
    <text evidence="9">The sequence shown here is derived from an EMBL/GenBank/DDBJ whole genome shotgun (WGS) entry which is preliminary data.</text>
</comment>
<name>A0AA37QGD0_9BACT</name>
<gene>
    <name evidence="9" type="ORF">rosag_28110</name>
</gene>
<keyword evidence="4 5" id="KW-0413">Isomerase</keyword>